<evidence type="ECO:0000313" key="4">
    <source>
        <dbReference type="EMBL" id="CAK0841737.1"/>
    </source>
</evidence>
<gene>
    <name evidence="4" type="ORF">PCOR1329_LOCUS36869</name>
</gene>
<organism evidence="4 5">
    <name type="scientific">Prorocentrum cordatum</name>
    <dbReference type="NCBI Taxonomy" id="2364126"/>
    <lineage>
        <taxon>Eukaryota</taxon>
        <taxon>Sar</taxon>
        <taxon>Alveolata</taxon>
        <taxon>Dinophyceae</taxon>
        <taxon>Prorocentrales</taxon>
        <taxon>Prorocentraceae</taxon>
        <taxon>Prorocentrum</taxon>
    </lineage>
</organism>
<evidence type="ECO:0000256" key="1">
    <source>
        <dbReference type="SAM" id="MobiDB-lite"/>
    </source>
</evidence>
<dbReference type="PANTHER" id="PTHR10887:SF495">
    <property type="entry name" value="HELICASE SENATAXIN ISOFORM X1-RELATED"/>
    <property type="match status" value="1"/>
</dbReference>
<dbReference type="Gene3D" id="3.40.50.300">
    <property type="entry name" value="P-loop containing nucleotide triphosphate hydrolases"/>
    <property type="match status" value="2"/>
</dbReference>
<dbReference type="InterPro" id="IPR047187">
    <property type="entry name" value="SF1_C_Upf1"/>
</dbReference>
<feature type="domain" description="DNA2/NAM7 helicase helicase" evidence="2">
    <location>
        <begin position="78"/>
        <end position="167"/>
    </location>
</feature>
<dbReference type="Pfam" id="PF13087">
    <property type="entry name" value="AAA_12"/>
    <property type="match status" value="1"/>
</dbReference>
<keyword evidence="5" id="KW-1185">Reference proteome</keyword>
<protein>
    <recommendedName>
        <fullName evidence="6">RNA helicase</fullName>
    </recommendedName>
</protein>
<evidence type="ECO:0000313" key="5">
    <source>
        <dbReference type="Proteomes" id="UP001189429"/>
    </source>
</evidence>
<dbReference type="InterPro" id="IPR027417">
    <property type="entry name" value="P-loop_NTPase"/>
</dbReference>
<dbReference type="CDD" id="cd18808">
    <property type="entry name" value="SF1_C_Upf1"/>
    <property type="match status" value="1"/>
</dbReference>
<sequence>MQIASPQRLSQRERLGLLIEFYVLLDDGSGVTCLVSITPDPRGLLGVFADWLTLRAWNEVAAIDIGSSVHESAVFEVAQRSYDSAYEAEETQVLLRSRIVVATCTSAVLHTALTKGKVGKMYRPVDFATVIVDEAAQASEPDVVLPSLLAGQRVVVIGDHKQLGPVVPERSLCRAYMCALETPFIERMLKGGGSRLPSSTLLNVQYRMHASIRRFPSQKFYGGKLQDEASTPALPPLRCLWPSEEERVVFVDCQTSHAFGYVMDDGRRSTMPPALVEGNTSLKNEGEVQLVVEALLRLIRDGRCSTSDIAIITPYRAQQMQIRDALAQVVGEDACGRGAAPRPGGQKADSAAGARTSADALVLRLSRELSEARSKYEARMEALGDEEVVQRLIAVAPALASLLRGRHPVPVDKGGAACEESRLADGSCVGDSKMDVKAEVNHCVEAQLLRPVATAAVDPSVDFLVALQFDGGQMAVTEADCCSKLGLTAMAVDVRSEQVFEKLERVGVEYLVIGELVYGITRSMSISSIVHDMLRQDLHSLGDRRNQLRDVRAPGTPVHQSAVTAPTNEALSSPREFNQPELGRALADWFAKAEVTKDMVIFNAVGPAKRHSFQIGLRARRTLGCIATRGGALVRLLIGDRADAPAGLQWSNAAVDRGFTEAKQQQINAELASNFADALTSIQHPYKPFHSPVMVNDVPVSNAGGIGFLVPHDKRERQLPPEQRPLVQFEDAIHGRAARLRVTDASLQFEVTILNIHICGL</sequence>
<dbReference type="PANTHER" id="PTHR10887">
    <property type="entry name" value="DNA2/NAM7 HELICASE FAMILY"/>
    <property type="match status" value="1"/>
</dbReference>
<evidence type="ECO:0008006" key="6">
    <source>
        <dbReference type="Google" id="ProtNLM"/>
    </source>
</evidence>
<dbReference type="InterPro" id="IPR045055">
    <property type="entry name" value="DNA2/NAM7-like"/>
</dbReference>
<proteinExistence type="predicted"/>
<accession>A0ABN9T9C4</accession>
<comment type="caution">
    <text evidence="4">The sequence shown here is derived from an EMBL/GenBank/DDBJ whole genome shotgun (WGS) entry which is preliminary data.</text>
</comment>
<dbReference type="Proteomes" id="UP001189429">
    <property type="component" value="Unassembled WGS sequence"/>
</dbReference>
<dbReference type="InterPro" id="IPR041677">
    <property type="entry name" value="DNA2/NAM7_AAA_11"/>
</dbReference>
<evidence type="ECO:0000259" key="3">
    <source>
        <dbReference type="Pfam" id="PF13087"/>
    </source>
</evidence>
<name>A0ABN9T9C4_9DINO</name>
<reference evidence="4" key="1">
    <citation type="submission" date="2023-10" db="EMBL/GenBank/DDBJ databases">
        <authorList>
            <person name="Chen Y."/>
            <person name="Shah S."/>
            <person name="Dougan E. K."/>
            <person name="Thang M."/>
            <person name="Chan C."/>
        </authorList>
    </citation>
    <scope>NUCLEOTIDE SEQUENCE [LARGE SCALE GENOMIC DNA]</scope>
</reference>
<feature type="compositionally biased region" description="Polar residues" evidence="1">
    <location>
        <begin position="558"/>
        <end position="571"/>
    </location>
</feature>
<feature type="non-terminal residue" evidence="4">
    <location>
        <position position="761"/>
    </location>
</feature>
<dbReference type="EMBL" id="CAUYUJ010014480">
    <property type="protein sequence ID" value="CAK0841737.1"/>
    <property type="molecule type" value="Genomic_DNA"/>
</dbReference>
<evidence type="ECO:0000259" key="2">
    <source>
        <dbReference type="Pfam" id="PF13086"/>
    </source>
</evidence>
<dbReference type="SUPFAM" id="SSF52540">
    <property type="entry name" value="P-loop containing nucleoside triphosphate hydrolases"/>
    <property type="match status" value="1"/>
</dbReference>
<feature type="region of interest" description="Disordered" evidence="1">
    <location>
        <begin position="556"/>
        <end position="575"/>
    </location>
</feature>
<feature type="domain" description="DNA2/NAM7 helicase-like C-terminal" evidence="3">
    <location>
        <begin position="186"/>
        <end position="329"/>
    </location>
</feature>
<dbReference type="InterPro" id="IPR041679">
    <property type="entry name" value="DNA2/NAM7-like_C"/>
</dbReference>
<dbReference type="Pfam" id="PF13086">
    <property type="entry name" value="AAA_11"/>
    <property type="match status" value="1"/>
</dbReference>